<proteinExistence type="predicted"/>
<sequence>MPVNKKLKLYLDTSIPNHLFADDVPIRKGATHLFFQNIEKNKEVFEIFVSDVVIKEIELAPSDKKAKLLFAIKGVQVLEITDETDALAKEYIKAGIIPAKYEADAYHIAIVSVYNLDVLISWNFEHMVNLKTRRMVNAINELKGYKHIEIVTPEEV</sequence>
<dbReference type="CDD" id="cd18687">
    <property type="entry name" value="PIN_VapC-like"/>
    <property type="match status" value="1"/>
</dbReference>
<protein>
    <submittedName>
        <fullName evidence="1">PIN domain nuclease</fullName>
    </submittedName>
</protein>
<accession>A0A2J0LET9</accession>
<organism evidence="1 2">
    <name type="scientific">Candidatus Taenaricola geysiri</name>
    <dbReference type="NCBI Taxonomy" id="1974752"/>
    <lineage>
        <taxon>Bacteria</taxon>
        <taxon>Pseudomonadati</taxon>
        <taxon>Candidatus Omnitrophota</taxon>
        <taxon>Candidatus Taenaricola</taxon>
    </lineage>
</organism>
<comment type="caution">
    <text evidence="1">The sequence shown here is derived from an EMBL/GenBank/DDBJ whole genome shotgun (WGS) entry which is preliminary data.</text>
</comment>
<evidence type="ECO:0000313" key="1">
    <source>
        <dbReference type="EMBL" id="PIW66378.1"/>
    </source>
</evidence>
<name>A0A2J0LET9_9BACT</name>
<gene>
    <name evidence="1" type="ORF">COW11_03640</name>
</gene>
<dbReference type="InterPro" id="IPR029060">
    <property type="entry name" value="PIN-like_dom_sf"/>
</dbReference>
<reference evidence="1 2" key="1">
    <citation type="submission" date="2017-09" db="EMBL/GenBank/DDBJ databases">
        <title>Depth-based differentiation of microbial function through sediment-hosted aquifers and enrichment of novel symbionts in the deep terrestrial subsurface.</title>
        <authorList>
            <person name="Probst A.J."/>
            <person name="Ladd B."/>
            <person name="Jarett J.K."/>
            <person name="Geller-Mcgrath D.E."/>
            <person name="Sieber C.M."/>
            <person name="Emerson J.B."/>
            <person name="Anantharaman K."/>
            <person name="Thomas B.C."/>
            <person name="Malmstrom R."/>
            <person name="Stieglmeier M."/>
            <person name="Klingl A."/>
            <person name="Woyke T."/>
            <person name="Ryan C.M."/>
            <person name="Banfield J.F."/>
        </authorList>
    </citation>
    <scope>NUCLEOTIDE SEQUENCE [LARGE SCALE GENOMIC DNA]</scope>
    <source>
        <strain evidence="1">CG12_big_fil_rev_8_21_14_0_65_43_15</strain>
    </source>
</reference>
<dbReference type="AlphaFoldDB" id="A0A2J0LET9"/>
<dbReference type="EMBL" id="PFGP01000088">
    <property type="protein sequence ID" value="PIW66378.1"/>
    <property type="molecule type" value="Genomic_DNA"/>
</dbReference>
<dbReference type="Proteomes" id="UP000231267">
    <property type="component" value="Unassembled WGS sequence"/>
</dbReference>
<dbReference type="SUPFAM" id="SSF88723">
    <property type="entry name" value="PIN domain-like"/>
    <property type="match status" value="1"/>
</dbReference>
<evidence type="ECO:0000313" key="2">
    <source>
        <dbReference type="Proteomes" id="UP000231267"/>
    </source>
</evidence>